<evidence type="ECO:0000259" key="12">
    <source>
        <dbReference type="PROSITE" id="PS50011"/>
    </source>
</evidence>
<dbReference type="EC" id="2.7.11.1" evidence="2"/>
<dbReference type="EMBL" id="JAPFFF010000037">
    <property type="protein sequence ID" value="KAK8842861.1"/>
    <property type="molecule type" value="Genomic_DNA"/>
</dbReference>
<protein>
    <recommendedName>
        <fullName evidence="2">non-specific serine/threonine protein kinase</fullName>
        <ecNumber evidence="2">2.7.11.1</ecNumber>
    </recommendedName>
</protein>
<keyword evidence="6 9" id="KW-0547">Nucleotide-binding</keyword>
<feature type="binding site" evidence="9">
    <location>
        <position position="151"/>
    </location>
    <ligand>
        <name>ATP</name>
        <dbReference type="ChEBI" id="CHEBI:30616"/>
    </ligand>
</feature>
<organism evidence="14 15">
    <name type="scientific">Tritrichomonas musculus</name>
    <dbReference type="NCBI Taxonomy" id="1915356"/>
    <lineage>
        <taxon>Eukaryota</taxon>
        <taxon>Metamonada</taxon>
        <taxon>Parabasalia</taxon>
        <taxon>Tritrichomonadida</taxon>
        <taxon>Tritrichomonadidae</taxon>
        <taxon>Tritrichomonas</taxon>
    </lineage>
</organism>
<sequence>MSQTLKEGWLSKKGKVVKNWKKRWFVLVGNALSYYEKPGKKHLGTIDLSKATSVDVNNDLKNKNSFKIVLPNVRTYIIVAENEKDCSDWMNILKSCINKKAPEKKDVKNTPQSEHRYSLDDFTCIKVLGRGSFGKVQLVRCNQNGKLYAMKTMNKKLLEESDQVHATIIERDILLQINFPFLVSARYSFQTPEKVFLVLDYVSGGDLFNRIREEEYFNENRARLYAAEICLTLEYLHSLGYVYRDIKSDNFLIDTEGHIKLTDFGLTKNCMNKASDTTTTFCGTPDYMAPEMILDKPYTKDVDWWGYGVLVYEMLIGITPFYDDNPNNVYRSIVYDEPEYPNRISQTARNFISRLLVKDPTKRLGYGETDAAAIKKDPFFAGLNWEDVLNKRIEPEWIPKIQSETDTSNFDPRFTAENTGFSFEPGTIAPETQATFQGFTLTNPEDK</sequence>
<feature type="domain" description="AGC-kinase C-terminal" evidence="13">
    <location>
        <begin position="381"/>
        <end position="447"/>
    </location>
</feature>
<dbReference type="Proteomes" id="UP001470230">
    <property type="component" value="Unassembled WGS sequence"/>
</dbReference>
<evidence type="ECO:0000313" key="14">
    <source>
        <dbReference type="EMBL" id="KAK8842861.1"/>
    </source>
</evidence>
<dbReference type="Gene3D" id="1.10.510.10">
    <property type="entry name" value="Transferase(Phosphotransferase) domain 1"/>
    <property type="match status" value="1"/>
</dbReference>
<evidence type="ECO:0000259" key="11">
    <source>
        <dbReference type="PROSITE" id="PS50003"/>
    </source>
</evidence>
<dbReference type="SMART" id="SM00220">
    <property type="entry name" value="S_TKc"/>
    <property type="match status" value="1"/>
</dbReference>
<reference evidence="14 15" key="1">
    <citation type="submission" date="2024-04" db="EMBL/GenBank/DDBJ databases">
        <title>Tritrichomonas musculus Genome.</title>
        <authorList>
            <person name="Alves-Ferreira E."/>
            <person name="Grigg M."/>
            <person name="Lorenzi H."/>
            <person name="Galac M."/>
        </authorList>
    </citation>
    <scope>NUCLEOTIDE SEQUENCE [LARGE SCALE GENOMIC DNA]</scope>
    <source>
        <strain evidence="14 15">EAF2021</strain>
    </source>
</reference>
<dbReference type="InterPro" id="IPR001849">
    <property type="entry name" value="PH_domain"/>
</dbReference>
<dbReference type="PROSITE" id="PS50011">
    <property type="entry name" value="PROTEIN_KINASE_DOM"/>
    <property type="match status" value="1"/>
</dbReference>
<dbReference type="PANTHER" id="PTHR24351">
    <property type="entry name" value="RIBOSOMAL PROTEIN S6 KINASE"/>
    <property type="match status" value="1"/>
</dbReference>
<keyword evidence="4" id="KW-0597">Phosphoprotein</keyword>
<evidence type="ECO:0000256" key="6">
    <source>
        <dbReference type="ARBA" id="ARBA00022741"/>
    </source>
</evidence>
<dbReference type="InterPro" id="IPR011993">
    <property type="entry name" value="PH-like_dom_sf"/>
</dbReference>
<dbReference type="SMART" id="SM00133">
    <property type="entry name" value="S_TK_X"/>
    <property type="match status" value="1"/>
</dbReference>
<dbReference type="InterPro" id="IPR000719">
    <property type="entry name" value="Prot_kinase_dom"/>
</dbReference>
<dbReference type="SMART" id="SM00233">
    <property type="entry name" value="PH"/>
    <property type="match status" value="1"/>
</dbReference>
<dbReference type="Pfam" id="PF00169">
    <property type="entry name" value="PH"/>
    <property type="match status" value="1"/>
</dbReference>
<dbReference type="InterPro" id="IPR017441">
    <property type="entry name" value="Protein_kinase_ATP_BS"/>
</dbReference>
<proteinExistence type="inferred from homology"/>
<evidence type="ECO:0000256" key="9">
    <source>
        <dbReference type="PROSITE-ProRule" id="PRU10141"/>
    </source>
</evidence>
<dbReference type="PROSITE" id="PS00107">
    <property type="entry name" value="PROTEIN_KINASE_ATP"/>
    <property type="match status" value="1"/>
</dbReference>
<dbReference type="GO" id="GO:0016301">
    <property type="term" value="F:kinase activity"/>
    <property type="evidence" value="ECO:0007669"/>
    <property type="project" value="UniProtKB-KW"/>
</dbReference>
<evidence type="ECO:0000256" key="7">
    <source>
        <dbReference type="ARBA" id="ARBA00022777"/>
    </source>
</evidence>
<name>A0ABR2H9N1_9EUKA</name>
<evidence type="ECO:0000256" key="10">
    <source>
        <dbReference type="RuleBase" id="RU000304"/>
    </source>
</evidence>
<keyword evidence="5" id="KW-0808">Transferase</keyword>
<evidence type="ECO:0000256" key="8">
    <source>
        <dbReference type="ARBA" id="ARBA00022840"/>
    </source>
</evidence>
<dbReference type="PROSITE" id="PS50003">
    <property type="entry name" value="PH_DOMAIN"/>
    <property type="match status" value="1"/>
</dbReference>
<evidence type="ECO:0000256" key="1">
    <source>
        <dbReference type="ARBA" id="ARBA00006935"/>
    </source>
</evidence>
<evidence type="ECO:0000313" key="15">
    <source>
        <dbReference type="Proteomes" id="UP001470230"/>
    </source>
</evidence>
<feature type="domain" description="Protein kinase" evidence="12">
    <location>
        <begin position="122"/>
        <end position="380"/>
    </location>
</feature>
<evidence type="ECO:0000259" key="13">
    <source>
        <dbReference type="PROSITE" id="PS51285"/>
    </source>
</evidence>
<evidence type="ECO:0000256" key="4">
    <source>
        <dbReference type="ARBA" id="ARBA00022553"/>
    </source>
</evidence>
<dbReference type="Pfam" id="PF00069">
    <property type="entry name" value="Pkinase"/>
    <property type="match status" value="1"/>
</dbReference>
<dbReference type="InterPro" id="IPR000961">
    <property type="entry name" value="AGC-kinase_C"/>
</dbReference>
<keyword evidence="8 9" id="KW-0067">ATP-binding</keyword>
<dbReference type="Pfam" id="PF00433">
    <property type="entry name" value="Pkinase_C"/>
    <property type="match status" value="1"/>
</dbReference>
<dbReference type="PROSITE" id="PS51285">
    <property type="entry name" value="AGC_KINASE_CTER"/>
    <property type="match status" value="1"/>
</dbReference>
<dbReference type="Gene3D" id="2.30.29.30">
    <property type="entry name" value="Pleckstrin-homology domain (PH domain)/Phosphotyrosine-binding domain (PTB)"/>
    <property type="match status" value="1"/>
</dbReference>
<gene>
    <name evidence="14" type="ORF">M9Y10_025727</name>
</gene>
<feature type="domain" description="PH" evidence="11">
    <location>
        <begin position="3"/>
        <end position="98"/>
    </location>
</feature>
<dbReference type="PROSITE" id="PS00108">
    <property type="entry name" value="PROTEIN_KINASE_ST"/>
    <property type="match status" value="1"/>
</dbReference>
<dbReference type="SUPFAM" id="SSF56112">
    <property type="entry name" value="Protein kinase-like (PK-like)"/>
    <property type="match status" value="1"/>
</dbReference>
<evidence type="ECO:0000256" key="3">
    <source>
        <dbReference type="ARBA" id="ARBA00022527"/>
    </source>
</evidence>
<dbReference type="SUPFAM" id="SSF50729">
    <property type="entry name" value="PH domain-like"/>
    <property type="match status" value="1"/>
</dbReference>
<keyword evidence="7 14" id="KW-0418">Kinase</keyword>
<keyword evidence="15" id="KW-1185">Reference proteome</keyword>
<dbReference type="InterPro" id="IPR008271">
    <property type="entry name" value="Ser/Thr_kinase_AS"/>
</dbReference>
<dbReference type="InterPro" id="IPR011009">
    <property type="entry name" value="Kinase-like_dom_sf"/>
</dbReference>
<accession>A0ABR2H9N1</accession>
<comment type="caution">
    <text evidence="14">The sequence shown here is derived from an EMBL/GenBank/DDBJ whole genome shotgun (WGS) entry which is preliminary data.</text>
</comment>
<dbReference type="InterPro" id="IPR017892">
    <property type="entry name" value="Pkinase_C"/>
</dbReference>
<evidence type="ECO:0000256" key="5">
    <source>
        <dbReference type="ARBA" id="ARBA00022679"/>
    </source>
</evidence>
<dbReference type="Gene3D" id="3.30.200.20">
    <property type="entry name" value="Phosphorylase Kinase, domain 1"/>
    <property type="match status" value="1"/>
</dbReference>
<comment type="similarity">
    <text evidence="1">Belongs to the protein kinase superfamily. AGC Ser/Thr protein kinase family. RAC subfamily.</text>
</comment>
<keyword evidence="3 10" id="KW-0723">Serine/threonine-protein kinase</keyword>
<evidence type="ECO:0000256" key="2">
    <source>
        <dbReference type="ARBA" id="ARBA00012513"/>
    </source>
</evidence>